<reference evidence="1 2" key="1">
    <citation type="submission" date="2023-05" db="EMBL/GenBank/DDBJ databases">
        <title>B98-5 Cell Line De Novo Hybrid Assembly: An Optical Mapping Approach.</title>
        <authorList>
            <person name="Kananen K."/>
            <person name="Auerbach J.A."/>
            <person name="Kautto E."/>
            <person name="Blachly J.S."/>
        </authorList>
    </citation>
    <scope>NUCLEOTIDE SEQUENCE [LARGE SCALE GENOMIC DNA]</scope>
    <source>
        <strain evidence="1">B95-8</strain>
        <tissue evidence="1">Cell line</tissue>
    </source>
</reference>
<feature type="non-terminal residue" evidence="1">
    <location>
        <position position="204"/>
    </location>
</feature>
<sequence length="204" mass="22784">MKCDVDIRKDLYTNTVLSGGTTMYPGIADRMQIATLAPSTMIKIIAPPERKCSVWIGSSILASPSTFQQTWISTQEYARSGPSIVHHRCVQADCDLAALHTFLTKPNLRRNKMRLARLCFFCFVFIGLSQDLKTGTVKVTAVGWSEQPPKFYDVAEDVIVCVAFSSYSKYRELHCHRKSLALPKATQLLSEENGPLLSRVHTGQ</sequence>
<dbReference type="Proteomes" id="UP001266305">
    <property type="component" value="Unassembled WGS sequence"/>
</dbReference>
<comment type="caution">
    <text evidence="1">The sequence shown here is derived from an EMBL/GenBank/DDBJ whole genome shotgun (WGS) entry which is preliminary data.</text>
</comment>
<evidence type="ECO:0000313" key="2">
    <source>
        <dbReference type="Proteomes" id="UP001266305"/>
    </source>
</evidence>
<dbReference type="PANTHER" id="PTHR11937">
    <property type="entry name" value="ACTIN"/>
    <property type="match status" value="1"/>
</dbReference>
<proteinExistence type="predicted"/>
<dbReference type="SUPFAM" id="SSF53067">
    <property type="entry name" value="Actin-like ATPase domain"/>
    <property type="match status" value="1"/>
</dbReference>
<protein>
    <recommendedName>
        <fullName evidence="3">Beta-actin</fullName>
    </recommendedName>
</protein>
<evidence type="ECO:0000313" key="1">
    <source>
        <dbReference type="EMBL" id="KAK2115243.1"/>
    </source>
</evidence>
<evidence type="ECO:0008006" key="3">
    <source>
        <dbReference type="Google" id="ProtNLM"/>
    </source>
</evidence>
<dbReference type="EMBL" id="JASSZA010000003">
    <property type="protein sequence ID" value="KAK2115243.1"/>
    <property type="molecule type" value="Genomic_DNA"/>
</dbReference>
<accession>A0ABQ9W0T2</accession>
<dbReference type="InterPro" id="IPR043129">
    <property type="entry name" value="ATPase_NBD"/>
</dbReference>
<dbReference type="Pfam" id="PF00022">
    <property type="entry name" value="Actin"/>
    <property type="match status" value="1"/>
</dbReference>
<dbReference type="Gene3D" id="3.30.420.40">
    <property type="match status" value="2"/>
</dbReference>
<dbReference type="InterPro" id="IPR004000">
    <property type="entry name" value="Actin"/>
</dbReference>
<name>A0ABQ9W0T2_SAGOE</name>
<gene>
    <name evidence="1" type="ORF">P7K49_005869</name>
</gene>
<keyword evidence="2" id="KW-1185">Reference proteome</keyword>
<organism evidence="1 2">
    <name type="scientific">Saguinus oedipus</name>
    <name type="common">Cotton-top tamarin</name>
    <name type="synonym">Oedipomidas oedipus</name>
    <dbReference type="NCBI Taxonomy" id="9490"/>
    <lineage>
        <taxon>Eukaryota</taxon>
        <taxon>Metazoa</taxon>
        <taxon>Chordata</taxon>
        <taxon>Craniata</taxon>
        <taxon>Vertebrata</taxon>
        <taxon>Euteleostomi</taxon>
        <taxon>Mammalia</taxon>
        <taxon>Eutheria</taxon>
        <taxon>Euarchontoglires</taxon>
        <taxon>Primates</taxon>
        <taxon>Haplorrhini</taxon>
        <taxon>Platyrrhini</taxon>
        <taxon>Cebidae</taxon>
        <taxon>Callitrichinae</taxon>
        <taxon>Saguinus</taxon>
    </lineage>
</organism>